<dbReference type="AlphaFoldDB" id="M4VPP2"/>
<evidence type="ECO:0000313" key="3">
    <source>
        <dbReference type="Proteomes" id="UP000012040"/>
    </source>
</evidence>
<sequence length="138" mass="15218">MNWKFFVIILSGAFAYAGTSSASLAIQSPNEFEFIHCITENKGSAVVPHFVIDIRAENHVLYRAVAPAEARVTDLSLVLIDENLQANTIDTVDVSWVSLKNNLSLELNILDNGGYIMDGVLNQGKSQYPIMCRDVTVE</sequence>
<feature type="signal peptide" evidence="1">
    <location>
        <begin position="1"/>
        <end position="25"/>
    </location>
</feature>
<accession>M4VPP2</accession>
<dbReference type="RefSeq" id="WP_015469584.1">
    <property type="nucleotide sequence ID" value="NC_020813.1"/>
</dbReference>
<feature type="chain" id="PRO_5004060390" evidence="1">
    <location>
        <begin position="26"/>
        <end position="138"/>
    </location>
</feature>
<dbReference type="HOGENOM" id="CLU_1851230_0_0_7"/>
<gene>
    <name evidence="2" type="ORF">A11Q_878</name>
</gene>
<evidence type="ECO:0000313" key="2">
    <source>
        <dbReference type="EMBL" id="AGH95094.1"/>
    </source>
</evidence>
<organism evidence="2 3">
    <name type="scientific">Pseudobdellovibrio exovorus JSS</name>
    <dbReference type="NCBI Taxonomy" id="1184267"/>
    <lineage>
        <taxon>Bacteria</taxon>
        <taxon>Pseudomonadati</taxon>
        <taxon>Bdellovibrionota</taxon>
        <taxon>Bdellovibrionia</taxon>
        <taxon>Bdellovibrionales</taxon>
        <taxon>Pseudobdellovibrionaceae</taxon>
        <taxon>Pseudobdellovibrio</taxon>
    </lineage>
</organism>
<reference evidence="2 3" key="1">
    <citation type="journal article" date="2013" name="ISME J.">
        <title>By their genes ye shall know them: genomic signatures of predatory bacteria.</title>
        <authorList>
            <person name="Pasternak Z."/>
            <person name="Pietrokovski S."/>
            <person name="Rotem O."/>
            <person name="Gophna U."/>
            <person name="Lurie-Weinberger M.N."/>
            <person name="Jurkevitch E."/>
        </authorList>
    </citation>
    <scope>NUCLEOTIDE SEQUENCE [LARGE SCALE GENOMIC DNA]</scope>
    <source>
        <strain evidence="2 3">JSS</strain>
    </source>
</reference>
<protein>
    <submittedName>
        <fullName evidence="2">Uncharacterized protein</fullName>
    </submittedName>
</protein>
<dbReference type="Proteomes" id="UP000012040">
    <property type="component" value="Chromosome"/>
</dbReference>
<proteinExistence type="predicted"/>
<dbReference type="PATRIC" id="fig|1184267.3.peg.887"/>
<dbReference type="KEGG" id="bex:A11Q_878"/>
<evidence type="ECO:0000256" key="1">
    <source>
        <dbReference type="SAM" id="SignalP"/>
    </source>
</evidence>
<name>M4VPP2_9BACT</name>
<keyword evidence="1" id="KW-0732">Signal</keyword>
<dbReference type="EMBL" id="CP003537">
    <property type="protein sequence ID" value="AGH95094.1"/>
    <property type="molecule type" value="Genomic_DNA"/>
</dbReference>
<keyword evidence="3" id="KW-1185">Reference proteome</keyword>